<comment type="caution">
    <text evidence="2">The sequence shown here is derived from an EMBL/GenBank/DDBJ whole genome shotgun (WGS) entry which is preliminary data.</text>
</comment>
<name>A0ABV3IPT2_9ACTN</name>
<reference evidence="2 3" key="1">
    <citation type="submission" date="2024-06" db="EMBL/GenBank/DDBJ databases">
        <title>The Natural Products Discovery Center: Release of the First 8490 Sequenced Strains for Exploring Actinobacteria Biosynthetic Diversity.</title>
        <authorList>
            <person name="Kalkreuter E."/>
            <person name="Kautsar S.A."/>
            <person name="Yang D."/>
            <person name="Bader C.D."/>
            <person name="Teijaro C.N."/>
            <person name="Fluegel L."/>
            <person name="Davis C.M."/>
            <person name="Simpson J.R."/>
            <person name="Lauterbach L."/>
            <person name="Steele A.D."/>
            <person name="Gui C."/>
            <person name="Meng S."/>
            <person name="Li G."/>
            <person name="Viehrig K."/>
            <person name="Ye F."/>
            <person name="Su P."/>
            <person name="Kiefer A.F."/>
            <person name="Nichols A."/>
            <person name="Cepeda A.J."/>
            <person name="Yan W."/>
            <person name="Fan B."/>
            <person name="Jiang Y."/>
            <person name="Adhikari A."/>
            <person name="Zheng C.-J."/>
            <person name="Schuster L."/>
            <person name="Cowan T.M."/>
            <person name="Smanski M.J."/>
            <person name="Chevrette M.G."/>
            <person name="De Carvalho L.P.S."/>
            <person name="Shen B."/>
        </authorList>
    </citation>
    <scope>NUCLEOTIDE SEQUENCE [LARGE SCALE GENOMIC DNA]</scope>
    <source>
        <strain evidence="2 3">NPDC053791</strain>
    </source>
</reference>
<keyword evidence="3" id="KW-1185">Reference proteome</keyword>
<accession>A0ABV3IPT2</accession>
<keyword evidence="1" id="KW-0812">Transmembrane</keyword>
<gene>
    <name evidence="2" type="ORF">AB0L03_06635</name>
</gene>
<proteinExistence type="predicted"/>
<keyword evidence="1" id="KW-1133">Transmembrane helix</keyword>
<evidence type="ECO:0000256" key="1">
    <source>
        <dbReference type="SAM" id="Phobius"/>
    </source>
</evidence>
<protein>
    <submittedName>
        <fullName evidence="2">SCO3870 family protein</fullName>
    </submittedName>
</protein>
<evidence type="ECO:0000313" key="2">
    <source>
        <dbReference type="EMBL" id="MEV4922519.1"/>
    </source>
</evidence>
<feature type="transmembrane region" description="Helical" evidence="1">
    <location>
        <begin position="39"/>
        <end position="58"/>
    </location>
</feature>
<keyword evidence="1" id="KW-0472">Membrane</keyword>
<evidence type="ECO:0000313" key="3">
    <source>
        <dbReference type="Proteomes" id="UP001552479"/>
    </source>
</evidence>
<dbReference type="RefSeq" id="WP_359105894.1">
    <property type="nucleotide sequence ID" value="NZ_JBEZGT010000039.1"/>
</dbReference>
<organism evidence="2 3">
    <name type="scientific">Streptomyces roseoverticillatus</name>
    <dbReference type="NCBI Taxonomy" id="66429"/>
    <lineage>
        <taxon>Bacteria</taxon>
        <taxon>Bacillati</taxon>
        <taxon>Actinomycetota</taxon>
        <taxon>Actinomycetes</taxon>
        <taxon>Kitasatosporales</taxon>
        <taxon>Streptomycetaceae</taxon>
        <taxon>Streptomyces</taxon>
    </lineage>
</organism>
<sequence>MKQAPFGVLFAVLTVLGTALVSFAFQLRAEGYEQYVQDVTYVAGTAYFTAIMTVVMWVRARRMPLS</sequence>
<dbReference type="EMBL" id="JBFASG010000004">
    <property type="protein sequence ID" value="MEV4922519.1"/>
    <property type="molecule type" value="Genomic_DNA"/>
</dbReference>
<dbReference type="Proteomes" id="UP001552479">
    <property type="component" value="Unassembled WGS sequence"/>
</dbReference>